<organism evidence="4 5">
    <name type="scientific">Caldithrix abyssi DSM 13497</name>
    <dbReference type="NCBI Taxonomy" id="880073"/>
    <lineage>
        <taxon>Bacteria</taxon>
        <taxon>Pseudomonadati</taxon>
        <taxon>Calditrichota</taxon>
        <taxon>Calditrichia</taxon>
        <taxon>Calditrichales</taxon>
        <taxon>Calditrichaceae</taxon>
        <taxon>Caldithrix</taxon>
    </lineage>
</organism>
<evidence type="ECO:0000259" key="2">
    <source>
        <dbReference type="Pfam" id="PF13476"/>
    </source>
</evidence>
<dbReference type="Proteomes" id="UP000004671">
    <property type="component" value="Chromosome"/>
</dbReference>
<evidence type="ECO:0000313" key="5">
    <source>
        <dbReference type="Proteomes" id="UP000004671"/>
    </source>
</evidence>
<dbReference type="EMBL" id="CM001402">
    <property type="protein sequence ID" value="EHO41774.1"/>
    <property type="molecule type" value="Genomic_DNA"/>
</dbReference>
<dbReference type="PaxDb" id="880073-Calab_2164"/>
<dbReference type="Pfam" id="PF13476">
    <property type="entry name" value="AAA_23"/>
    <property type="match status" value="1"/>
</dbReference>
<dbReference type="NCBIfam" id="NF045780">
    <property type="entry name" value="TrlF_fam_ATP"/>
    <property type="match status" value="1"/>
</dbReference>
<dbReference type="Gene3D" id="3.20.20.140">
    <property type="entry name" value="Metal-dependent hydrolases"/>
    <property type="match status" value="1"/>
</dbReference>
<dbReference type="STRING" id="880073.Cabys_940"/>
<dbReference type="InterPro" id="IPR038729">
    <property type="entry name" value="Rad50/SbcC_AAA"/>
</dbReference>
<dbReference type="CDD" id="cd07432">
    <property type="entry name" value="PHP_HisPPase"/>
    <property type="match status" value="1"/>
</dbReference>
<proteinExistence type="predicted"/>
<dbReference type="SUPFAM" id="SSF89550">
    <property type="entry name" value="PHP domain-like"/>
    <property type="match status" value="1"/>
</dbReference>
<dbReference type="GO" id="GO:0006302">
    <property type="term" value="P:double-strand break repair"/>
    <property type="evidence" value="ECO:0007669"/>
    <property type="project" value="InterPro"/>
</dbReference>
<gene>
    <name evidence="3" type="ORF">Cabys_940</name>
    <name evidence="4" type="ORF">Calab_2164</name>
</gene>
<dbReference type="GO" id="GO:0016887">
    <property type="term" value="F:ATP hydrolysis activity"/>
    <property type="evidence" value="ECO:0007669"/>
    <property type="project" value="InterPro"/>
</dbReference>
<evidence type="ECO:0000313" key="6">
    <source>
        <dbReference type="Proteomes" id="UP000183868"/>
    </source>
</evidence>
<feature type="domain" description="Rad50/SbcC-type AAA" evidence="2">
    <location>
        <begin position="293"/>
        <end position="482"/>
    </location>
</feature>
<dbReference type="eggNOG" id="COG0497">
    <property type="taxonomic scope" value="Bacteria"/>
</dbReference>
<dbReference type="Proteomes" id="UP000183868">
    <property type="component" value="Chromosome"/>
</dbReference>
<dbReference type="RefSeq" id="WP_006928950.1">
    <property type="nucleotide sequence ID" value="NZ_CM001402.1"/>
</dbReference>
<name>H1XW02_CALAY</name>
<dbReference type="InterPro" id="IPR054787">
    <property type="entry name" value="TrlF_ATPase"/>
</dbReference>
<sequence length="934" mass="106958">MDKGAHFYKCDFQVHTPRDINWVGDRPVSEEDRKAYADEFVRKCRELGINAVAITDHHDFGFYPYIKKAADNELDDLGNPIPEEDKLVVFPGLELTLSTPPCQAILIIDEEYPINALEQILHLLGITPNSSEDPTTVETAPITNTLVNGFQELYDKLNSIDLLKNRFIVFPNVSEGGRHTLLRAGNSEQYKKMPCVGGYVDGSLSQLGTGKHNIINGKAREWGFKSIAVFQTSDNRHRDFRLLGQHTTWVKWAEPTAEALRQACLAKESRLSQEIPELPQIFITQIDVTNSKFLGSFSIKFNQQYNAIIGGRGTGKSTILEYLRWGLCDQTPSSYEEEQSEIEKRRQNFIKKTLILFSGEVRITFNLNGINHIIKRNSVNNEIKLKIGASDFELVTEEDIRKLLPIQAYSQKQLSSVGIKTKELKRFIEQPISNQLNQIKLKLYDNAKKTTKSYNDLIRKKQIQYELEQISLEIKSLTSQVENLRKSLTGVSEKDKKIIAKKPKYDAEENILDKVKNEISIISDKIDELLISLSKYPEEFPKDIEFENKELMQQIENLVLRKFEEIKGIAKKLKDSLTEENLKNLNNLFIEWQNLKSKFETNYEAAKGRTSSNRSQLEEIKRLESRLQDLSISVNERNSILKEIGNPELEFEKFREEWLQLHKEKIDLLNNQAQKFAQLSNGLIRAYISKGIDIHSIKESLNTAFNKTRIREDRVQAICDYIMENENPLNIWYEILNELRILAELQFSEEKNIEIPEVNHLSSCGFNQKNIKKIIELFTPEKWISIAASEIEFSPNFQYCTNNQLGDIIPFSEASAGQQATALLTVLLNQSGTPLIIDQPEDDIDNKAIGEIIDNIWTAKQKRQLIFSSHNANLVVNGDAELVICCDYRDTSSQTRGIIKAEGAIDSTIIRNEITSVMEGGEKAFRLRKEKYGF</sequence>
<keyword evidence="1" id="KW-0175">Coiled coil</keyword>
<dbReference type="SUPFAM" id="SSF52540">
    <property type="entry name" value="P-loop containing nucleoside triphosphate hydrolases"/>
    <property type="match status" value="1"/>
</dbReference>
<dbReference type="KEGG" id="caby:Cabys_940"/>
<dbReference type="InterPro" id="IPR016195">
    <property type="entry name" value="Pol/histidinol_Pase-like"/>
</dbReference>
<evidence type="ECO:0000313" key="4">
    <source>
        <dbReference type="EMBL" id="EHO41774.1"/>
    </source>
</evidence>
<evidence type="ECO:0000313" key="3">
    <source>
        <dbReference type="EMBL" id="APF17691.1"/>
    </source>
</evidence>
<reference evidence="4 5" key="1">
    <citation type="submission" date="2011-09" db="EMBL/GenBank/DDBJ databases">
        <title>The permanent draft genome of Caldithrix abyssi DSM 13497.</title>
        <authorList>
            <consortium name="US DOE Joint Genome Institute (JGI-PGF)"/>
            <person name="Lucas S."/>
            <person name="Han J."/>
            <person name="Lapidus A."/>
            <person name="Bruce D."/>
            <person name="Goodwin L."/>
            <person name="Pitluck S."/>
            <person name="Peters L."/>
            <person name="Kyrpides N."/>
            <person name="Mavromatis K."/>
            <person name="Ivanova N."/>
            <person name="Mikhailova N."/>
            <person name="Chertkov O."/>
            <person name="Detter J.C."/>
            <person name="Tapia R."/>
            <person name="Han C."/>
            <person name="Land M."/>
            <person name="Hauser L."/>
            <person name="Markowitz V."/>
            <person name="Cheng J.-F."/>
            <person name="Hugenholtz P."/>
            <person name="Woyke T."/>
            <person name="Wu D."/>
            <person name="Spring S."/>
            <person name="Brambilla E."/>
            <person name="Klenk H.-P."/>
            <person name="Eisen J.A."/>
        </authorList>
    </citation>
    <scope>NUCLEOTIDE SEQUENCE [LARGE SCALE GENOMIC DNA]</scope>
    <source>
        <strain evidence="4 5">DSM 13497</strain>
    </source>
</reference>
<dbReference type="InParanoid" id="H1XW02"/>
<reference evidence="3 6" key="2">
    <citation type="submission" date="2016-11" db="EMBL/GenBank/DDBJ databases">
        <title>Genomic analysis of Caldithrix abyssi and proposal of a novel bacterial phylum Caldithrichaeota.</title>
        <authorList>
            <person name="Kublanov I."/>
            <person name="Sigalova O."/>
            <person name="Gavrilov S."/>
            <person name="Lebedinsky A."/>
            <person name="Ivanova N."/>
            <person name="Daum C."/>
            <person name="Reddy T."/>
            <person name="Klenk H.P."/>
            <person name="Goker M."/>
            <person name="Reva O."/>
            <person name="Miroshnichenko M."/>
            <person name="Kyprides N."/>
            <person name="Woyke T."/>
            <person name="Gelfand M."/>
        </authorList>
    </citation>
    <scope>NUCLEOTIDE SEQUENCE [LARGE SCALE GENOMIC DNA]</scope>
    <source>
        <strain evidence="3 6">LF13</strain>
    </source>
</reference>
<dbReference type="OrthoDB" id="9791620at2"/>
<feature type="coiled-coil region" evidence="1">
    <location>
        <begin position="460"/>
        <end position="494"/>
    </location>
</feature>
<dbReference type="InterPro" id="IPR027417">
    <property type="entry name" value="P-loop_NTPase"/>
</dbReference>
<protein>
    <submittedName>
        <fullName evidence="3">Type III restriction enzyme</fullName>
    </submittedName>
</protein>
<dbReference type="EMBL" id="CP018099">
    <property type="protein sequence ID" value="APF17691.1"/>
    <property type="molecule type" value="Genomic_DNA"/>
</dbReference>
<dbReference type="Gene3D" id="3.40.50.300">
    <property type="entry name" value="P-loop containing nucleotide triphosphate hydrolases"/>
    <property type="match status" value="2"/>
</dbReference>
<dbReference type="eggNOG" id="COG1121">
    <property type="taxonomic scope" value="Bacteria"/>
</dbReference>
<dbReference type="AlphaFoldDB" id="H1XW02"/>
<evidence type="ECO:0000256" key="1">
    <source>
        <dbReference type="SAM" id="Coils"/>
    </source>
</evidence>
<accession>H1XW02</accession>
<dbReference type="HOGENOM" id="CLU_006611_0_1_0"/>
<keyword evidence="5" id="KW-1185">Reference proteome</keyword>